<sequence>MNLNELKQKLQPQLHEFTIQNFKIFIHRPSGRDFANCDTVTKTLVLCVKDENGDSIFADEDIEGRINVNSIDYKYQSEIYGAIVNLVTADKVDEIEKK</sequence>
<proteinExistence type="predicted"/>
<reference evidence="1" key="1">
    <citation type="journal article" date="2021" name="Proc. Natl. Acad. Sci. U.S.A.">
        <title>A Catalog of Tens of Thousands of Viruses from Human Metagenomes Reveals Hidden Associations with Chronic Diseases.</title>
        <authorList>
            <person name="Tisza M.J."/>
            <person name="Buck C.B."/>
        </authorList>
    </citation>
    <scope>NUCLEOTIDE SEQUENCE</scope>
    <source>
        <strain evidence="1">CtoNH1</strain>
    </source>
</reference>
<accession>A0A8S5QSM5</accession>
<evidence type="ECO:0000313" key="1">
    <source>
        <dbReference type="EMBL" id="DAE21833.1"/>
    </source>
</evidence>
<protein>
    <submittedName>
        <fullName evidence="1">Tail assembly chaperone protein</fullName>
    </submittedName>
</protein>
<dbReference type="EMBL" id="BK015718">
    <property type="protein sequence ID" value="DAE21833.1"/>
    <property type="molecule type" value="Genomic_DNA"/>
</dbReference>
<organism evidence="1">
    <name type="scientific">Myoviridae sp. ctoNH1</name>
    <dbReference type="NCBI Taxonomy" id="2826695"/>
    <lineage>
        <taxon>Viruses</taxon>
        <taxon>Duplodnaviria</taxon>
        <taxon>Heunggongvirae</taxon>
        <taxon>Uroviricota</taxon>
        <taxon>Caudoviricetes</taxon>
    </lineage>
</organism>
<name>A0A8S5QSM5_9CAUD</name>